<accession>L1NJ89</accession>
<dbReference type="EMBL" id="AMEQ01000002">
    <property type="protein sequence ID" value="EKY03396.1"/>
    <property type="molecule type" value="Genomic_DNA"/>
</dbReference>
<dbReference type="HOGENOM" id="CLU_2619032_0_0_10"/>
<organism evidence="1 2">
    <name type="scientific">Porphyromonas catoniae F0037</name>
    <dbReference type="NCBI Taxonomy" id="1127696"/>
    <lineage>
        <taxon>Bacteria</taxon>
        <taxon>Pseudomonadati</taxon>
        <taxon>Bacteroidota</taxon>
        <taxon>Bacteroidia</taxon>
        <taxon>Bacteroidales</taxon>
        <taxon>Porphyromonadaceae</taxon>
        <taxon>Porphyromonas</taxon>
    </lineage>
</organism>
<proteinExistence type="predicted"/>
<comment type="caution">
    <text evidence="1">The sequence shown here is derived from an EMBL/GenBank/DDBJ whole genome shotgun (WGS) entry which is preliminary data.</text>
</comment>
<protein>
    <submittedName>
        <fullName evidence="1">Uncharacterized protein</fullName>
    </submittedName>
</protein>
<evidence type="ECO:0000313" key="1">
    <source>
        <dbReference type="EMBL" id="EKY03396.1"/>
    </source>
</evidence>
<name>L1NJ89_9PORP</name>
<evidence type="ECO:0000313" key="2">
    <source>
        <dbReference type="Proteomes" id="UP000010408"/>
    </source>
</evidence>
<gene>
    <name evidence="1" type="ORF">HMPREF9134_00062</name>
</gene>
<dbReference type="AlphaFoldDB" id="L1NJ89"/>
<dbReference type="Proteomes" id="UP000010408">
    <property type="component" value="Unassembled WGS sequence"/>
</dbReference>
<sequence length="78" mass="8153">MGGGLACSCPRVCLLCWGLDPLSLKLPNCFRCGSWRPFSLASGTVRGLCIEGEGGGMDSPSSPSPFVWAVQMDCGGLR</sequence>
<reference evidence="1 2" key="1">
    <citation type="submission" date="2012-05" db="EMBL/GenBank/DDBJ databases">
        <authorList>
            <person name="Weinstock G."/>
            <person name="Sodergren E."/>
            <person name="Lobos E.A."/>
            <person name="Fulton L."/>
            <person name="Fulton R."/>
            <person name="Courtney L."/>
            <person name="Fronick C."/>
            <person name="O'Laughlin M."/>
            <person name="Godfrey J."/>
            <person name="Wilson R.M."/>
            <person name="Miner T."/>
            <person name="Farmer C."/>
            <person name="Delehaunty K."/>
            <person name="Cordes M."/>
            <person name="Minx P."/>
            <person name="Tomlinson C."/>
            <person name="Chen J."/>
            <person name="Wollam A."/>
            <person name="Pepin K.H."/>
            <person name="Bhonagiri V."/>
            <person name="Zhang X."/>
            <person name="Suruliraj S."/>
            <person name="Warren W."/>
            <person name="Mitreva M."/>
            <person name="Mardis E.R."/>
            <person name="Wilson R.K."/>
        </authorList>
    </citation>
    <scope>NUCLEOTIDE SEQUENCE [LARGE SCALE GENOMIC DNA]</scope>
    <source>
        <strain evidence="1 2">F0037</strain>
    </source>
</reference>